<dbReference type="GO" id="GO:0004803">
    <property type="term" value="F:transposase activity"/>
    <property type="evidence" value="ECO:0007669"/>
    <property type="project" value="InterPro"/>
</dbReference>
<dbReference type="GO" id="GO:0003677">
    <property type="term" value="F:DNA binding"/>
    <property type="evidence" value="ECO:0007669"/>
    <property type="project" value="InterPro"/>
</dbReference>
<protein>
    <submittedName>
        <fullName evidence="3">IS200/IS605 family transposase ISMba18</fullName>
    </submittedName>
    <submittedName>
        <fullName evidence="2">Transposase IS200 like protein</fullName>
    </submittedName>
</protein>
<dbReference type="Proteomes" id="UP000322283">
    <property type="component" value="Unassembled WGS sequence"/>
</dbReference>
<dbReference type="InterPro" id="IPR002686">
    <property type="entry name" value="Transposase_17"/>
</dbReference>
<reference evidence="2 4" key="1">
    <citation type="submission" date="2016-08" db="EMBL/GenBank/DDBJ databases">
        <title>Moorella thermoacetica DSM 103132.</title>
        <authorList>
            <person name="Jendresen C.B."/>
            <person name="Redl S.M."/>
            <person name="Jensen T.O."/>
            <person name="Nielsen A.T."/>
        </authorList>
    </citation>
    <scope>NUCLEOTIDE SEQUENCE [LARGE SCALE GENOMIC DNA]</scope>
    <source>
        <strain evidence="2 4">DSM 103132</strain>
    </source>
</reference>
<dbReference type="Pfam" id="PF01797">
    <property type="entry name" value="Y1_Tnp"/>
    <property type="match status" value="1"/>
</dbReference>
<dbReference type="RefSeq" id="WP_069588414.1">
    <property type="nucleotide sequence ID" value="NZ_CP017019.1"/>
</dbReference>
<dbReference type="SMART" id="SM01321">
    <property type="entry name" value="Y1_Tnp"/>
    <property type="match status" value="1"/>
</dbReference>
<name>A0AAC9MU07_NEOTH</name>
<dbReference type="EMBL" id="CP017019">
    <property type="protein sequence ID" value="AOQ23144.1"/>
    <property type="molecule type" value="Genomic_DNA"/>
</dbReference>
<dbReference type="NCBIfam" id="NF033573">
    <property type="entry name" value="transpos_IS200"/>
    <property type="match status" value="1"/>
</dbReference>
<dbReference type="Gene3D" id="3.30.70.1290">
    <property type="entry name" value="Transposase IS200-like"/>
    <property type="match status" value="1"/>
</dbReference>
<dbReference type="InterPro" id="IPR036515">
    <property type="entry name" value="Transposase_17_sf"/>
</dbReference>
<organism evidence="2 4">
    <name type="scientific">Neomoorella thermoacetica</name>
    <name type="common">Clostridium thermoaceticum</name>
    <dbReference type="NCBI Taxonomy" id="1525"/>
    <lineage>
        <taxon>Bacteria</taxon>
        <taxon>Bacillati</taxon>
        <taxon>Bacillota</taxon>
        <taxon>Clostridia</taxon>
        <taxon>Neomoorellales</taxon>
        <taxon>Neomoorellaceae</taxon>
        <taxon>Neomoorella</taxon>
    </lineage>
</organism>
<evidence type="ECO:0000313" key="5">
    <source>
        <dbReference type="Proteomes" id="UP000322283"/>
    </source>
</evidence>
<dbReference type="GO" id="GO:0006313">
    <property type="term" value="P:DNA transposition"/>
    <property type="evidence" value="ECO:0007669"/>
    <property type="project" value="InterPro"/>
</dbReference>
<dbReference type="PANTHER" id="PTHR33360:SF4">
    <property type="entry name" value="TRANSPOSASE IS200-LIKE PROTEIN"/>
    <property type="match status" value="1"/>
</dbReference>
<dbReference type="Proteomes" id="UP000094598">
    <property type="component" value="Chromosome"/>
</dbReference>
<reference evidence="3 5" key="2">
    <citation type="submission" date="2019-05" db="EMBL/GenBank/DDBJ databases">
        <title>Genome sequence of Moorella thermoacetica ATCC 33924.</title>
        <authorList>
            <person name="Poehlein A."/>
            <person name="Bengelsdorf F.R."/>
            <person name="Duerre P."/>
            <person name="Daniel R."/>
        </authorList>
    </citation>
    <scope>NUCLEOTIDE SEQUENCE [LARGE SCALE GENOMIC DNA]</scope>
    <source>
        <strain evidence="3 5">ATCC 33924</strain>
    </source>
</reference>
<evidence type="ECO:0000313" key="2">
    <source>
        <dbReference type="EMBL" id="AOQ23144.1"/>
    </source>
</evidence>
<dbReference type="EMBL" id="VCDX01000005">
    <property type="protein sequence ID" value="TYL12851.1"/>
    <property type="molecule type" value="Genomic_DNA"/>
</dbReference>
<sequence length="136" mass="15910">MKYNLDKGCHAVYNLRFHYVACVKYRRKVLTPEISGFLKQVNLSVAEKFGVQIIEQETDWDHIHILFASKPQVQLSKFINSLKSVSARLIFRKFPEVKKQLWGGHFWSPSYFMATVGEVKLEDVKRYVQSQGDQEL</sequence>
<proteinExistence type="predicted"/>
<evidence type="ECO:0000313" key="4">
    <source>
        <dbReference type="Proteomes" id="UP000094598"/>
    </source>
</evidence>
<feature type="domain" description="Transposase IS200-like" evidence="1">
    <location>
        <begin position="12"/>
        <end position="131"/>
    </location>
</feature>
<dbReference type="PANTHER" id="PTHR33360">
    <property type="entry name" value="TRANSPOSASE FOR INSERTION SEQUENCE ELEMENT IS200"/>
    <property type="match status" value="1"/>
</dbReference>
<gene>
    <name evidence="2" type="ORF">Maut_00681</name>
    <name evidence="3" type="ORF">MTAT_16740</name>
</gene>
<dbReference type="AlphaFoldDB" id="A0AAC9MU07"/>
<evidence type="ECO:0000313" key="3">
    <source>
        <dbReference type="EMBL" id="TYL12851.1"/>
    </source>
</evidence>
<evidence type="ECO:0000259" key="1">
    <source>
        <dbReference type="SMART" id="SM01321"/>
    </source>
</evidence>
<dbReference type="SUPFAM" id="SSF143422">
    <property type="entry name" value="Transposase IS200-like"/>
    <property type="match status" value="1"/>
</dbReference>
<accession>A0AAC9MU07</accession>
<keyword evidence="5" id="KW-1185">Reference proteome</keyword>